<organism evidence="1 2">
    <name type="scientific">Brasilonema sennae CENA114</name>
    <dbReference type="NCBI Taxonomy" id="415709"/>
    <lineage>
        <taxon>Bacteria</taxon>
        <taxon>Bacillati</taxon>
        <taxon>Cyanobacteriota</taxon>
        <taxon>Cyanophyceae</taxon>
        <taxon>Nostocales</taxon>
        <taxon>Scytonemataceae</taxon>
        <taxon>Brasilonema</taxon>
        <taxon>Bromeliae group (in: Brasilonema)</taxon>
    </lineage>
</organism>
<gene>
    <name evidence="1" type="ORF">DP114_29070</name>
</gene>
<dbReference type="RefSeq" id="WP_169265355.1">
    <property type="nucleotide sequence ID" value="NZ_CAWOXK010000001.1"/>
</dbReference>
<evidence type="ECO:0000313" key="2">
    <source>
        <dbReference type="Proteomes" id="UP000503129"/>
    </source>
</evidence>
<dbReference type="Proteomes" id="UP000503129">
    <property type="component" value="Chromosome"/>
</dbReference>
<dbReference type="AlphaFoldDB" id="A0A856MPE6"/>
<reference evidence="1 2" key="1">
    <citation type="submission" date="2018-06" db="EMBL/GenBank/DDBJ databases">
        <title>Comparative genomics of Brasilonema spp. strains.</title>
        <authorList>
            <person name="Alvarenga D.O."/>
            <person name="Fiore M.F."/>
            <person name="Varani A.M."/>
        </authorList>
    </citation>
    <scope>NUCLEOTIDE SEQUENCE [LARGE SCALE GENOMIC DNA]</scope>
    <source>
        <strain evidence="1 2">CENA114</strain>
    </source>
</reference>
<protein>
    <submittedName>
        <fullName evidence="1">Uncharacterized protein</fullName>
    </submittedName>
</protein>
<sequence>MIKPNFTREGDYLHRNFVEDNRNYYESNLFQYWIGIRGKGETQEGRVVNQAIADMFQNVNLIEGCVNHYADALFGKVPVFSVAGATNSSIEITETVN</sequence>
<keyword evidence="2" id="KW-1185">Reference proteome</keyword>
<dbReference type="KEGG" id="bsen:DP114_29070"/>
<name>A0A856MPE6_9CYAN</name>
<evidence type="ECO:0000313" key="1">
    <source>
        <dbReference type="EMBL" id="QDL11411.1"/>
    </source>
</evidence>
<dbReference type="EMBL" id="CP030118">
    <property type="protein sequence ID" value="QDL11411.1"/>
    <property type="molecule type" value="Genomic_DNA"/>
</dbReference>
<proteinExistence type="predicted"/>
<accession>A0A856MPE6</accession>